<dbReference type="PANTHER" id="PTHR45138:SF9">
    <property type="entry name" value="DIGUANYLATE CYCLASE DGCM-RELATED"/>
    <property type="match status" value="1"/>
</dbReference>
<feature type="transmembrane region" description="Helical" evidence="4">
    <location>
        <begin position="115"/>
        <end position="135"/>
    </location>
</feature>
<feature type="transmembrane region" description="Helical" evidence="4">
    <location>
        <begin position="63"/>
        <end position="82"/>
    </location>
</feature>
<dbReference type="InterPro" id="IPR050469">
    <property type="entry name" value="Diguanylate_Cyclase"/>
</dbReference>
<dbReference type="GO" id="GO:0043709">
    <property type="term" value="P:cell adhesion involved in single-species biofilm formation"/>
    <property type="evidence" value="ECO:0007669"/>
    <property type="project" value="TreeGrafter"/>
</dbReference>
<dbReference type="EC" id="2.7.7.65" evidence="2"/>
<dbReference type="PANTHER" id="PTHR45138">
    <property type="entry name" value="REGULATORY COMPONENTS OF SENSORY TRANSDUCTION SYSTEM"/>
    <property type="match status" value="1"/>
</dbReference>
<feature type="transmembrane region" description="Helical" evidence="4">
    <location>
        <begin position="142"/>
        <end position="161"/>
    </location>
</feature>
<dbReference type="Pfam" id="PF00990">
    <property type="entry name" value="GGDEF"/>
    <property type="match status" value="1"/>
</dbReference>
<dbReference type="RefSeq" id="WP_120354790.1">
    <property type="nucleotide sequence ID" value="NZ_RAQO01000005.1"/>
</dbReference>
<feature type="transmembrane region" description="Helical" evidence="4">
    <location>
        <begin position="31"/>
        <end position="51"/>
    </location>
</feature>
<dbReference type="NCBIfam" id="TIGR00254">
    <property type="entry name" value="GGDEF"/>
    <property type="match status" value="1"/>
</dbReference>
<name>A0A420EDG2_9ALTE</name>
<comment type="cofactor">
    <cofactor evidence="1">
        <name>Mg(2+)</name>
        <dbReference type="ChEBI" id="CHEBI:18420"/>
    </cofactor>
</comment>
<feature type="transmembrane region" description="Helical" evidence="4">
    <location>
        <begin position="89"/>
        <end position="109"/>
    </location>
</feature>
<protein>
    <recommendedName>
        <fullName evidence="2">diguanylate cyclase</fullName>
        <ecNumber evidence="2">2.7.7.65</ecNumber>
    </recommendedName>
</protein>
<evidence type="ECO:0000259" key="5">
    <source>
        <dbReference type="PROSITE" id="PS50887"/>
    </source>
</evidence>
<dbReference type="PROSITE" id="PS50887">
    <property type="entry name" value="GGDEF"/>
    <property type="match status" value="1"/>
</dbReference>
<dbReference type="GO" id="GO:0005886">
    <property type="term" value="C:plasma membrane"/>
    <property type="evidence" value="ECO:0007669"/>
    <property type="project" value="TreeGrafter"/>
</dbReference>
<dbReference type="InterPro" id="IPR043128">
    <property type="entry name" value="Rev_trsase/Diguanyl_cyclase"/>
</dbReference>
<dbReference type="AlphaFoldDB" id="A0A420EDG2"/>
<dbReference type="GO" id="GO:1902201">
    <property type="term" value="P:negative regulation of bacterial-type flagellum-dependent cell motility"/>
    <property type="evidence" value="ECO:0007669"/>
    <property type="project" value="TreeGrafter"/>
</dbReference>
<dbReference type="InterPro" id="IPR029787">
    <property type="entry name" value="Nucleotide_cyclase"/>
</dbReference>
<keyword evidence="7" id="KW-1185">Reference proteome</keyword>
<dbReference type="FunFam" id="3.30.70.270:FF:000001">
    <property type="entry name" value="Diguanylate cyclase domain protein"/>
    <property type="match status" value="1"/>
</dbReference>
<gene>
    <name evidence="6" type="ORF">DBZ36_09940</name>
</gene>
<evidence type="ECO:0000313" key="6">
    <source>
        <dbReference type="EMBL" id="RKF18711.1"/>
    </source>
</evidence>
<accession>A0A420EDG2</accession>
<evidence type="ECO:0000256" key="2">
    <source>
        <dbReference type="ARBA" id="ARBA00012528"/>
    </source>
</evidence>
<evidence type="ECO:0000313" key="7">
    <source>
        <dbReference type="Proteomes" id="UP000286482"/>
    </source>
</evidence>
<reference evidence="6 7" key="1">
    <citation type="submission" date="2018-09" db="EMBL/GenBank/DDBJ databases">
        <authorList>
            <person name="Wang Z."/>
        </authorList>
    </citation>
    <scope>NUCLEOTIDE SEQUENCE [LARGE SCALE GENOMIC DNA]</scope>
    <source>
        <strain evidence="6 7">ALS 81</strain>
    </source>
</reference>
<comment type="caution">
    <text evidence="6">The sequence shown here is derived from an EMBL/GenBank/DDBJ whole genome shotgun (WGS) entry which is preliminary data.</text>
</comment>
<dbReference type="Proteomes" id="UP000286482">
    <property type="component" value="Unassembled WGS sequence"/>
</dbReference>
<feature type="domain" description="GGDEF" evidence="5">
    <location>
        <begin position="237"/>
        <end position="370"/>
    </location>
</feature>
<evidence type="ECO:0000256" key="3">
    <source>
        <dbReference type="ARBA" id="ARBA00034247"/>
    </source>
</evidence>
<dbReference type="CDD" id="cd01949">
    <property type="entry name" value="GGDEF"/>
    <property type="match status" value="1"/>
</dbReference>
<dbReference type="SUPFAM" id="SSF55073">
    <property type="entry name" value="Nucleotide cyclase"/>
    <property type="match status" value="1"/>
</dbReference>
<proteinExistence type="predicted"/>
<evidence type="ECO:0000256" key="1">
    <source>
        <dbReference type="ARBA" id="ARBA00001946"/>
    </source>
</evidence>
<dbReference type="GO" id="GO:0052621">
    <property type="term" value="F:diguanylate cyclase activity"/>
    <property type="evidence" value="ECO:0007669"/>
    <property type="project" value="UniProtKB-EC"/>
</dbReference>
<keyword evidence="4" id="KW-1133">Transmembrane helix</keyword>
<dbReference type="SMART" id="SM00267">
    <property type="entry name" value="GGDEF"/>
    <property type="match status" value="1"/>
</dbReference>
<dbReference type="OrthoDB" id="9813903at2"/>
<comment type="catalytic activity">
    <reaction evidence="3">
        <text>2 GTP = 3',3'-c-di-GMP + 2 diphosphate</text>
        <dbReference type="Rhea" id="RHEA:24898"/>
        <dbReference type="ChEBI" id="CHEBI:33019"/>
        <dbReference type="ChEBI" id="CHEBI:37565"/>
        <dbReference type="ChEBI" id="CHEBI:58805"/>
        <dbReference type="EC" id="2.7.7.65"/>
    </reaction>
</comment>
<organism evidence="6 7">
    <name type="scientific">Alginatibacterium sediminis</name>
    <dbReference type="NCBI Taxonomy" id="2164068"/>
    <lineage>
        <taxon>Bacteria</taxon>
        <taxon>Pseudomonadati</taxon>
        <taxon>Pseudomonadota</taxon>
        <taxon>Gammaproteobacteria</taxon>
        <taxon>Alteromonadales</taxon>
        <taxon>Alteromonadaceae</taxon>
        <taxon>Alginatibacterium</taxon>
    </lineage>
</organism>
<dbReference type="EMBL" id="RAQO01000005">
    <property type="protein sequence ID" value="RKF18711.1"/>
    <property type="molecule type" value="Genomic_DNA"/>
</dbReference>
<feature type="transmembrane region" description="Helical" evidence="4">
    <location>
        <begin position="167"/>
        <end position="187"/>
    </location>
</feature>
<keyword evidence="4" id="KW-0472">Membrane</keyword>
<dbReference type="InterPro" id="IPR000160">
    <property type="entry name" value="GGDEF_dom"/>
</dbReference>
<keyword evidence="4" id="KW-0812">Transmembrane</keyword>
<evidence type="ECO:0000256" key="4">
    <source>
        <dbReference type="SAM" id="Phobius"/>
    </source>
</evidence>
<dbReference type="Gene3D" id="3.30.70.270">
    <property type="match status" value="1"/>
</dbReference>
<sequence length="374" mass="42122">MSKIDWMGEFIDPEIEHSFRKYEWNELRRRMMFASFAGALAYCLGLIGDYLMISSESMFREIAVIRISILIVGLMVSLLGYFLDKYSPVLNKAVCILLLLVLFGESAEIAIKSELIAYVGIPGSSVLVLLFYLSFPPRFKDVMAVCVIGCSTFLITCWVLGYASLEYIYTSFLMFLVVNCFGSYVYIQLSTVRRREYCALEELKKNAEIDGLTQVYNRRKVLELGDGEVELANNYNHDYSVIMIDVDNFKGVNDMYGHAVGDQVLAEVANRCSKVLRDVDIFGRYGGEEFVVYLPYTNLSTTLVVAERLRSAIADATFETSRIPLHMSISLGAATLSKEKQTPRKLLELADEALYTAKNTGKNKVCTVQNTIPS</sequence>